<evidence type="ECO:0000313" key="2">
    <source>
        <dbReference type="EMBL" id="EEF61855.1"/>
    </source>
</evidence>
<dbReference type="EMBL" id="ABOX02000007">
    <property type="protein sequence ID" value="EEF61855.1"/>
    <property type="molecule type" value="Genomic_DNA"/>
</dbReference>
<gene>
    <name evidence="2" type="ORF">Cflav_PD4518</name>
</gene>
<protein>
    <recommendedName>
        <fullName evidence="4">DUF3500 domain-containing protein</fullName>
    </recommendedName>
</protein>
<accession>B9XDW4</accession>
<feature type="chain" id="PRO_5002894307" description="DUF3500 domain-containing protein" evidence="1">
    <location>
        <begin position="23"/>
        <end position="368"/>
    </location>
</feature>
<evidence type="ECO:0008006" key="4">
    <source>
        <dbReference type="Google" id="ProtNLM"/>
    </source>
</evidence>
<dbReference type="Pfam" id="PF12006">
    <property type="entry name" value="DUF3500"/>
    <property type="match status" value="2"/>
</dbReference>
<name>B9XDW4_PEDPL</name>
<dbReference type="PANTHER" id="PTHR37489:SF1">
    <property type="entry name" value="DUF3500 DOMAIN-CONTAINING PROTEIN"/>
    <property type="match status" value="1"/>
</dbReference>
<dbReference type="RefSeq" id="WP_007414012.1">
    <property type="nucleotide sequence ID" value="NZ_ABOX02000007.1"/>
</dbReference>
<comment type="caution">
    <text evidence="2">The sequence shown here is derived from an EMBL/GenBank/DDBJ whole genome shotgun (WGS) entry which is preliminary data.</text>
</comment>
<dbReference type="AlphaFoldDB" id="B9XDW4"/>
<sequence precursor="true">MNLRWCKANWVVLCLGVVTASAAMLSGRVYAESPGEEMASAANNFLSALTPEQRQKATYEFKDEERFDWHFIPKPRKGLPFKEMTAGQQKLAHALLSSGLSQKGYAKAETIMSLDEILAAIEKGKGPTRDSDLYFFTIFGIPAVHVVSAETGSVNPTKKSGAADAEAWGWRVEGHHLALNFVVRGDKVLSATPTFMGSNPAEVKDGPRKGLRLLGREEDLGRELVKCLNEDQRKVAIFSETAPKEIITGNSRKVDPLKPEGLAAGKMTKAQREILTTLVKEYAQRHRAEVADEDLKKIDKAGWNQVHFAWAGGLELGAGHYYRVQGPTFLMEYDDTQNNANHIHTVWRDFANDFGDDVLKRHYEEVKH</sequence>
<proteinExistence type="predicted"/>
<feature type="signal peptide" evidence="1">
    <location>
        <begin position="1"/>
        <end position="22"/>
    </location>
</feature>
<dbReference type="STRING" id="320771.Cflav_PD4518"/>
<dbReference type="PANTHER" id="PTHR37489">
    <property type="entry name" value="DUF3500 DOMAIN-CONTAINING PROTEIN"/>
    <property type="match status" value="1"/>
</dbReference>
<evidence type="ECO:0000256" key="1">
    <source>
        <dbReference type="SAM" id="SignalP"/>
    </source>
</evidence>
<keyword evidence="3" id="KW-1185">Reference proteome</keyword>
<reference evidence="2 3" key="1">
    <citation type="journal article" date="2011" name="J. Bacteriol.">
        <title>Genome sequence of 'Pedosphaera parvula' Ellin514, an aerobic Verrucomicrobial isolate from pasture soil.</title>
        <authorList>
            <person name="Kant R."/>
            <person name="van Passel M.W."/>
            <person name="Sangwan P."/>
            <person name="Palva A."/>
            <person name="Lucas S."/>
            <person name="Copeland A."/>
            <person name="Lapidus A."/>
            <person name="Glavina Del Rio T."/>
            <person name="Dalin E."/>
            <person name="Tice H."/>
            <person name="Bruce D."/>
            <person name="Goodwin L."/>
            <person name="Pitluck S."/>
            <person name="Chertkov O."/>
            <person name="Larimer F.W."/>
            <person name="Land M.L."/>
            <person name="Hauser L."/>
            <person name="Brettin T.S."/>
            <person name="Detter J.C."/>
            <person name="Han S."/>
            <person name="de Vos W.M."/>
            <person name="Janssen P.H."/>
            <person name="Smidt H."/>
        </authorList>
    </citation>
    <scope>NUCLEOTIDE SEQUENCE [LARGE SCALE GENOMIC DNA]</scope>
    <source>
        <strain evidence="2 3">Ellin514</strain>
    </source>
</reference>
<evidence type="ECO:0000313" key="3">
    <source>
        <dbReference type="Proteomes" id="UP000003688"/>
    </source>
</evidence>
<organism evidence="2 3">
    <name type="scientific">Pedosphaera parvula (strain Ellin514)</name>
    <dbReference type="NCBI Taxonomy" id="320771"/>
    <lineage>
        <taxon>Bacteria</taxon>
        <taxon>Pseudomonadati</taxon>
        <taxon>Verrucomicrobiota</taxon>
        <taxon>Pedosphaerae</taxon>
        <taxon>Pedosphaerales</taxon>
        <taxon>Pedosphaeraceae</taxon>
        <taxon>Pedosphaera</taxon>
    </lineage>
</organism>
<keyword evidence="1" id="KW-0732">Signal</keyword>
<dbReference type="Proteomes" id="UP000003688">
    <property type="component" value="Unassembled WGS sequence"/>
</dbReference>
<dbReference type="InterPro" id="IPR021889">
    <property type="entry name" value="DUF3500"/>
</dbReference>